<feature type="binding site" evidence="7">
    <location>
        <position position="121"/>
    </location>
    <ligand>
        <name>Zn(2+)</name>
        <dbReference type="ChEBI" id="CHEBI:29105"/>
    </ligand>
</feature>
<feature type="binding site" evidence="7">
    <location>
        <position position="130"/>
    </location>
    <ligand>
        <name>4-imidazolone-5-propanoate</name>
        <dbReference type="ChEBI" id="CHEBI:77893"/>
    </ligand>
</feature>
<keyword evidence="7" id="KW-0963">Cytoplasm</keyword>
<evidence type="ECO:0000256" key="5">
    <source>
        <dbReference type="ARBA" id="ARBA00022833"/>
    </source>
</evidence>
<dbReference type="GO" id="GO:0050480">
    <property type="term" value="F:imidazolonepropionase activity"/>
    <property type="evidence" value="ECO:0007669"/>
    <property type="project" value="UniProtKB-UniRule"/>
</dbReference>
<dbReference type="Proteomes" id="UP000581087">
    <property type="component" value="Unassembled WGS sequence"/>
</dbReference>
<feature type="domain" description="Amidohydrolase-related" evidence="9">
    <location>
        <begin position="113"/>
        <end position="436"/>
    </location>
</feature>
<feature type="binding site" evidence="7">
    <location>
        <position position="188"/>
    </location>
    <ligand>
        <name>N-formimidoyl-L-glutamate</name>
        <dbReference type="ChEBI" id="CHEBI:58928"/>
    </ligand>
</feature>
<evidence type="ECO:0000256" key="1">
    <source>
        <dbReference type="ARBA" id="ARBA00012864"/>
    </source>
</evidence>
<keyword evidence="3 7" id="KW-0378">Hydrolase</keyword>
<dbReference type="EMBL" id="JACCBI010000001">
    <property type="protein sequence ID" value="NYD68287.1"/>
    <property type="molecule type" value="Genomic_DNA"/>
</dbReference>
<feature type="binding site" evidence="7">
    <location>
        <position position="215"/>
    </location>
    <ligand>
        <name>4-imidazolone-5-propanoate</name>
        <dbReference type="ChEBI" id="CHEBI:77893"/>
    </ligand>
</feature>
<dbReference type="PANTHER" id="PTHR42752:SF1">
    <property type="entry name" value="IMIDAZOLONEPROPIONASE-RELATED"/>
    <property type="match status" value="1"/>
</dbReference>
<dbReference type="InterPro" id="IPR011059">
    <property type="entry name" value="Metal-dep_hydrolase_composite"/>
</dbReference>
<dbReference type="GO" id="GO:0019556">
    <property type="term" value="P:L-histidine catabolic process to glutamate and formamide"/>
    <property type="evidence" value="ECO:0007669"/>
    <property type="project" value="UniProtKB-UniRule"/>
</dbReference>
<evidence type="ECO:0000256" key="3">
    <source>
        <dbReference type="ARBA" id="ARBA00022801"/>
    </source>
</evidence>
<organism evidence="11 12">
    <name type="scientific">Agromyces atrinae</name>
    <dbReference type="NCBI Taxonomy" id="592376"/>
    <lineage>
        <taxon>Bacteria</taxon>
        <taxon>Bacillati</taxon>
        <taxon>Actinomycetota</taxon>
        <taxon>Actinomycetes</taxon>
        <taxon>Micrococcales</taxon>
        <taxon>Microbacteriaceae</taxon>
        <taxon>Agromyces</taxon>
    </lineage>
</organism>
<dbReference type="GO" id="GO:0019557">
    <property type="term" value="P:L-histidine catabolic process to glutamate and formate"/>
    <property type="evidence" value="ECO:0007669"/>
    <property type="project" value="UniProtKB-UniPathway"/>
</dbReference>
<dbReference type="SUPFAM" id="SSF51556">
    <property type="entry name" value="Metallo-dependent hydrolases"/>
    <property type="match status" value="1"/>
</dbReference>
<dbReference type="RefSeq" id="WP_241830872.1">
    <property type="nucleotide sequence ID" value="NZ_JACCBI010000001.1"/>
</dbReference>
<comment type="similarity">
    <text evidence="7">Belongs to the metallo-dependent hydrolases superfamily. HutI family.</text>
</comment>
<keyword evidence="4 7" id="KW-0369">Histidine metabolism</keyword>
<comment type="cofactor">
    <cofactor evidence="7">
        <name>Zn(2+)</name>
        <dbReference type="ChEBI" id="CHEBI:29105"/>
    </cofactor>
    <cofactor evidence="7">
        <name>Fe(3+)</name>
        <dbReference type="ChEBI" id="CHEBI:29034"/>
    </cofactor>
    <text evidence="7">Binds 1 zinc or iron ion per subunit.</text>
</comment>
<feature type="binding site" evidence="7">
    <location>
        <position position="356"/>
    </location>
    <ligand>
        <name>N-formimidoyl-L-glutamate</name>
        <dbReference type="ChEBI" id="CHEBI:58928"/>
    </ligand>
</feature>
<dbReference type="InterPro" id="IPR054418">
    <property type="entry name" value="MQNX/HUTI_composite_N"/>
</dbReference>
<dbReference type="NCBIfam" id="TIGR01224">
    <property type="entry name" value="hutI"/>
    <property type="match status" value="1"/>
</dbReference>
<feature type="binding site" evidence="7">
    <location>
        <position position="278"/>
    </location>
    <ligand>
        <name>Fe(3+)</name>
        <dbReference type="ChEBI" id="CHEBI:29034"/>
    </ligand>
</feature>
<feature type="binding site" evidence="7">
    <location>
        <position position="352"/>
    </location>
    <ligand>
        <name>Zn(2+)</name>
        <dbReference type="ChEBI" id="CHEBI:29105"/>
    </ligand>
</feature>
<dbReference type="Gene3D" id="2.30.40.10">
    <property type="entry name" value="Urease, subunit C, domain 1"/>
    <property type="match status" value="2"/>
</dbReference>
<evidence type="ECO:0000256" key="6">
    <source>
        <dbReference type="ARBA" id="ARBA00023004"/>
    </source>
</evidence>
<evidence type="ECO:0000313" key="12">
    <source>
        <dbReference type="Proteomes" id="UP000581087"/>
    </source>
</evidence>
<dbReference type="GO" id="GO:0005737">
    <property type="term" value="C:cytoplasm"/>
    <property type="evidence" value="ECO:0007669"/>
    <property type="project" value="UniProtKB-SubCell"/>
</dbReference>
<comment type="pathway">
    <text evidence="7">Amino-acid degradation; L-histidine degradation into L-glutamate; N-formimidoyl-L-glutamate from L-histidine: step 3/3.</text>
</comment>
<comment type="function">
    <text evidence="7">Catalyzes the hydrolytic cleavage of the carbon-nitrogen bond in imidazolone-5-propanoate to yield N-formimidoyl-L-glutamate. It is the third step in the universal histidine degradation pathway.</text>
</comment>
<keyword evidence="5 7" id="KW-0862">Zinc</keyword>
<comment type="catalytic activity">
    <reaction evidence="7">
        <text>4-imidazolone-5-propanoate + H2O = N-formimidoyl-L-glutamate</text>
        <dbReference type="Rhea" id="RHEA:23660"/>
        <dbReference type="ChEBI" id="CHEBI:15377"/>
        <dbReference type="ChEBI" id="CHEBI:58928"/>
        <dbReference type="ChEBI" id="CHEBI:77893"/>
        <dbReference type="EC" id="3.5.2.7"/>
    </reaction>
</comment>
<evidence type="ECO:0000256" key="8">
    <source>
        <dbReference type="SAM" id="MobiDB-lite"/>
    </source>
</evidence>
<dbReference type="InterPro" id="IPR006680">
    <property type="entry name" value="Amidohydro-rel"/>
</dbReference>
<feature type="binding site" evidence="7">
    <location>
        <position position="354"/>
    </location>
    <ligand>
        <name>N-formimidoyl-L-glutamate</name>
        <dbReference type="ChEBI" id="CHEBI:58928"/>
    </ligand>
</feature>
<feature type="binding site" evidence="7">
    <location>
        <position position="121"/>
    </location>
    <ligand>
        <name>Fe(3+)</name>
        <dbReference type="ChEBI" id="CHEBI:29034"/>
    </ligand>
</feature>
<feature type="binding site" evidence="7">
    <location>
        <position position="281"/>
    </location>
    <ligand>
        <name>4-imidazolone-5-propanoate</name>
        <dbReference type="ChEBI" id="CHEBI:77893"/>
    </ligand>
</feature>
<dbReference type="Pfam" id="PF01979">
    <property type="entry name" value="Amidohydro_1"/>
    <property type="match status" value="1"/>
</dbReference>
<dbReference type="InterPro" id="IPR005920">
    <property type="entry name" value="HutI"/>
</dbReference>
<evidence type="ECO:0000259" key="9">
    <source>
        <dbReference type="Pfam" id="PF01979"/>
    </source>
</evidence>
<gene>
    <name evidence="7" type="primary">hutI</name>
    <name evidence="11" type="ORF">BJ972_002806</name>
</gene>
<dbReference type="UniPathway" id="UPA00379">
    <property type="reaction ID" value="UER00551"/>
</dbReference>
<feature type="binding site" evidence="7">
    <location>
        <position position="188"/>
    </location>
    <ligand>
        <name>4-imidazolone-5-propanoate</name>
        <dbReference type="ChEBI" id="CHEBI:77893"/>
    </ligand>
</feature>
<feature type="binding site" evidence="7">
    <location>
        <position position="123"/>
    </location>
    <ligand>
        <name>Zn(2+)</name>
        <dbReference type="ChEBI" id="CHEBI:29105"/>
    </ligand>
</feature>
<evidence type="ECO:0000313" key="11">
    <source>
        <dbReference type="EMBL" id="NYD68287.1"/>
    </source>
</evidence>
<dbReference type="Gene3D" id="3.20.20.140">
    <property type="entry name" value="Metal-dependent hydrolases"/>
    <property type="match status" value="1"/>
</dbReference>
<dbReference type="GO" id="GO:0005506">
    <property type="term" value="F:iron ion binding"/>
    <property type="evidence" value="ECO:0007669"/>
    <property type="project" value="UniProtKB-UniRule"/>
</dbReference>
<dbReference type="GO" id="GO:0008270">
    <property type="term" value="F:zinc ion binding"/>
    <property type="evidence" value="ECO:0007669"/>
    <property type="project" value="UniProtKB-UniRule"/>
</dbReference>
<dbReference type="Pfam" id="PF22039">
    <property type="entry name" value="HUTI_composite_bact"/>
    <property type="match status" value="1"/>
</dbReference>
<dbReference type="EC" id="3.5.2.7" evidence="1 7"/>
<evidence type="ECO:0000259" key="10">
    <source>
        <dbReference type="Pfam" id="PF22039"/>
    </source>
</evidence>
<feature type="binding site" evidence="7">
    <location>
        <position position="123"/>
    </location>
    <ligand>
        <name>Fe(3+)</name>
        <dbReference type="ChEBI" id="CHEBI:29034"/>
    </ligand>
</feature>
<dbReference type="FunFam" id="3.20.20.140:FF:000007">
    <property type="entry name" value="Imidazolonepropionase"/>
    <property type="match status" value="1"/>
</dbReference>
<accession>A0A852SLQ7</accession>
<feature type="binding site" evidence="7">
    <location>
        <position position="352"/>
    </location>
    <ligand>
        <name>Fe(3+)</name>
        <dbReference type="ChEBI" id="CHEBI:29034"/>
    </ligand>
</feature>
<dbReference type="AlphaFoldDB" id="A0A852SLQ7"/>
<dbReference type="HAMAP" id="MF_00372">
    <property type="entry name" value="HutI"/>
    <property type="match status" value="1"/>
</dbReference>
<evidence type="ECO:0000256" key="2">
    <source>
        <dbReference type="ARBA" id="ARBA00022723"/>
    </source>
</evidence>
<reference evidence="11 12" key="1">
    <citation type="submission" date="2020-07" db="EMBL/GenBank/DDBJ databases">
        <title>Sequencing the genomes of 1000 actinobacteria strains.</title>
        <authorList>
            <person name="Klenk H.-P."/>
        </authorList>
    </citation>
    <scope>NUCLEOTIDE SEQUENCE [LARGE SCALE GENOMIC DNA]</scope>
    <source>
        <strain evidence="11 12">DSM 23870</strain>
    </source>
</reference>
<protein>
    <recommendedName>
        <fullName evidence="1 7">Imidazolonepropionase</fullName>
        <ecNumber evidence="1 7">3.5.2.7</ecNumber>
    </recommendedName>
    <alternativeName>
        <fullName evidence="7">Imidazolone-5-propionate hydrolase</fullName>
    </alternativeName>
</protein>
<evidence type="ECO:0000256" key="4">
    <source>
        <dbReference type="ARBA" id="ARBA00022808"/>
    </source>
</evidence>
<name>A0A852SLQ7_9MICO</name>
<keyword evidence="6 7" id="KW-0408">Iron</keyword>
<comment type="subcellular location">
    <subcellularLocation>
        <location evidence="7">Cytoplasm</location>
    </subcellularLocation>
</comment>
<sequence>MTRTLLTNIGELVTNDRAPGRERGALGVIRSAAVLVEDGRIAWVGSSAELPADLLAAATAPTRPHVADSGGSGGLDTHQKWQHTGGGAGSGGGAATDDSSEAITVVDAAGRAVLPGFVDSHTHLVFAGDRSAEFEARMAGRRYEAGGIRSTVAATRAASDDELRARLAGFVDELLAQGTTTFEVKSGYGLTVADEERAVRLAREVTPEVTFLGAHVVPAEYAEDPDAYVDLVVGPMLEACAPHARWIDVFCETGAFTPEQSRRVLEAGAARGLGVRVHGNQLGPGGGVRLAVALDAASVDHCTHLDDADVAALAGSSTVATLLPGVEFSTREPYPDARRLLDAGVTVALASDCNPGSSFTSSLPLCIAVAVRDMGMTVDEAVWAATAGGAAALRRTDVGVIRPGARADLVLLDAPSVTHLAYRPGVPLIAGVWKDGTRRA</sequence>
<dbReference type="InterPro" id="IPR032466">
    <property type="entry name" value="Metal_Hydrolase"/>
</dbReference>
<evidence type="ECO:0000256" key="7">
    <source>
        <dbReference type="HAMAP-Rule" id="MF_00372"/>
    </source>
</evidence>
<dbReference type="PANTHER" id="PTHR42752">
    <property type="entry name" value="IMIDAZOLONEPROPIONASE"/>
    <property type="match status" value="1"/>
</dbReference>
<feature type="region of interest" description="Disordered" evidence="8">
    <location>
        <begin position="63"/>
        <end position="98"/>
    </location>
</feature>
<proteinExistence type="inferred from homology"/>
<feature type="compositionally biased region" description="Gly residues" evidence="8">
    <location>
        <begin position="84"/>
        <end position="94"/>
    </location>
</feature>
<dbReference type="SUPFAM" id="SSF51338">
    <property type="entry name" value="Composite domain of metallo-dependent hydrolases"/>
    <property type="match status" value="2"/>
</dbReference>
<feature type="binding site" evidence="7">
    <location>
        <position position="357"/>
    </location>
    <ligand>
        <name>4-imidazolone-5-propanoate</name>
        <dbReference type="ChEBI" id="CHEBI:77893"/>
    </ligand>
</feature>
<keyword evidence="2 7" id="KW-0479">Metal-binding</keyword>
<feature type="binding site" evidence="7">
    <location>
        <position position="278"/>
    </location>
    <ligand>
        <name>Zn(2+)</name>
        <dbReference type="ChEBI" id="CHEBI:29105"/>
    </ligand>
</feature>
<feature type="domain" description="Aminodeoxyfutalosine deaminase/Imidazolonepropionase-like composite" evidence="10">
    <location>
        <begin position="32"/>
        <end position="52"/>
    </location>
</feature>
<comment type="caution">
    <text evidence="11">The sequence shown here is derived from an EMBL/GenBank/DDBJ whole genome shotgun (WGS) entry which is preliminary data.</text>
</comment>